<gene>
    <name evidence="2" type="ORF">KC729_06120</name>
</gene>
<feature type="non-terminal residue" evidence="2">
    <location>
        <position position="1"/>
    </location>
</feature>
<dbReference type="Gene3D" id="2.60.40.4070">
    <property type="match status" value="1"/>
</dbReference>
<reference evidence="2" key="1">
    <citation type="submission" date="2020-04" db="EMBL/GenBank/DDBJ databases">
        <authorList>
            <person name="Zhang T."/>
        </authorList>
    </citation>
    <scope>NUCLEOTIDE SEQUENCE</scope>
    <source>
        <strain evidence="2">HKST-UBA01</strain>
    </source>
</reference>
<dbReference type="Pfam" id="PF13860">
    <property type="entry name" value="FlgD_ig"/>
    <property type="match status" value="1"/>
</dbReference>
<dbReference type="EMBL" id="JAGQHR010000132">
    <property type="protein sequence ID" value="MCA9727241.1"/>
    <property type="molecule type" value="Genomic_DNA"/>
</dbReference>
<evidence type="ECO:0000313" key="2">
    <source>
        <dbReference type="EMBL" id="MCA9727241.1"/>
    </source>
</evidence>
<reference evidence="2" key="2">
    <citation type="journal article" date="2021" name="Microbiome">
        <title>Successional dynamics and alternative stable states in a saline activated sludge microbial community over 9 years.</title>
        <authorList>
            <person name="Wang Y."/>
            <person name="Ye J."/>
            <person name="Ju F."/>
            <person name="Liu L."/>
            <person name="Boyd J.A."/>
            <person name="Deng Y."/>
            <person name="Parks D.H."/>
            <person name="Jiang X."/>
            <person name="Yin X."/>
            <person name="Woodcroft B.J."/>
            <person name="Tyson G.W."/>
            <person name="Hugenholtz P."/>
            <person name="Polz M.F."/>
            <person name="Zhang T."/>
        </authorList>
    </citation>
    <scope>NUCLEOTIDE SEQUENCE</scope>
    <source>
        <strain evidence="2">HKST-UBA01</strain>
    </source>
</reference>
<feature type="domain" description="FlgD/Vpr Ig-like" evidence="1">
    <location>
        <begin position="269"/>
        <end position="332"/>
    </location>
</feature>
<sequence length="345" mass="38166">ISYRESLGQVAFNPTFNGIREWDGSQYSTIEAGSTSDGLVEDSMGRLWTMGNYYNLRYYDESGFHPVVIAGWGANVVRDESRPGTVWACANFEVVRSDGDYYFSREVVDLPELDSRHDVLTTVAAGPDGIAWVGSTEGLFRIDPVSGTHQWWHSSNSDLPGDQVTPLVVSPDGLVWFTNFNSQGIEASLVWFDGTQFGTITRAQGLPHAQIWDAEVRTVPGGYEIWLACASRGIAVLTVPMNDPADVAIDVTTSPVVLEANWPNPFTDRTALSYRLASDAEIQLDVFDTGGRLVRTLARGYTRAGDHVSHWDGRDQAGRPVGSGVYYYRLQTPAGDYRHRMTLIR</sequence>
<dbReference type="Proteomes" id="UP000697710">
    <property type="component" value="Unassembled WGS sequence"/>
</dbReference>
<organism evidence="2 3">
    <name type="scientific">Eiseniibacteriota bacterium</name>
    <dbReference type="NCBI Taxonomy" id="2212470"/>
    <lineage>
        <taxon>Bacteria</taxon>
        <taxon>Candidatus Eiseniibacteriota</taxon>
    </lineage>
</organism>
<evidence type="ECO:0000259" key="1">
    <source>
        <dbReference type="Pfam" id="PF13860"/>
    </source>
</evidence>
<dbReference type="Gene3D" id="2.130.10.10">
    <property type="entry name" value="YVTN repeat-like/Quinoprotein amine dehydrogenase"/>
    <property type="match status" value="1"/>
</dbReference>
<dbReference type="NCBIfam" id="TIGR04183">
    <property type="entry name" value="Por_Secre_tail"/>
    <property type="match status" value="1"/>
</dbReference>
<dbReference type="InterPro" id="IPR025965">
    <property type="entry name" value="FlgD/Vpr_Ig-like"/>
</dbReference>
<name>A0A956RN76_UNCEI</name>
<evidence type="ECO:0000313" key="3">
    <source>
        <dbReference type="Proteomes" id="UP000697710"/>
    </source>
</evidence>
<accession>A0A956RN76</accession>
<dbReference type="SUPFAM" id="SSF63829">
    <property type="entry name" value="Calcium-dependent phosphotriesterase"/>
    <property type="match status" value="1"/>
</dbReference>
<protein>
    <submittedName>
        <fullName evidence="2">T9SS type A sorting domain-containing protein</fullName>
    </submittedName>
</protein>
<dbReference type="AlphaFoldDB" id="A0A956RN76"/>
<dbReference type="InterPro" id="IPR015943">
    <property type="entry name" value="WD40/YVTN_repeat-like_dom_sf"/>
</dbReference>
<comment type="caution">
    <text evidence="2">The sequence shown here is derived from an EMBL/GenBank/DDBJ whole genome shotgun (WGS) entry which is preliminary data.</text>
</comment>
<proteinExistence type="predicted"/>
<dbReference type="InterPro" id="IPR026444">
    <property type="entry name" value="Secre_tail"/>
</dbReference>